<dbReference type="InterPro" id="IPR050090">
    <property type="entry name" value="Tyrosine_recombinase_XerCD"/>
</dbReference>
<comment type="caution">
    <text evidence="4">The sequence shown here is derived from an EMBL/GenBank/DDBJ whole genome shotgun (WGS) entry which is preliminary data.</text>
</comment>
<gene>
    <name evidence="4" type="ORF">QLQ15_06950</name>
</gene>
<dbReference type="EMBL" id="JASGBI010000001">
    <property type="protein sequence ID" value="MDI9238651.1"/>
    <property type="molecule type" value="Genomic_DNA"/>
</dbReference>
<keyword evidence="5" id="KW-1185">Reference proteome</keyword>
<dbReference type="InterPro" id="IPR057084">
    <property type="entry name" value="Int_N"/>
</dbReference>
<sequence length="402" mass="45914">MGATDNRIACGFNAFCLSTVTYASRLILRVPEISRHFPVPVYHSCTTFTWYDMATFQQRGDRWRAIVRRKGFAPKSRTFPTKSAARTWADRIERELADQEARGVAEHDGATVAELVDWYSTYVGQLKRISLTQRGNLSRVKEGLGDKVASKLTAADVIEHTRRRRQGEHINKGGHRVPSCSGATMNVELGYLSEMLKVAKSMGKLTLPHDPVAEARPSLRLVKLVSKSVKRNRRPTLDELSKLKAHFAASAWRMKLPMADIIDFAIGTAKREGEITRLLWEDLDAPTRTVVLRDAKHPRAKEGNHKRFPLLADMWPLVDRQPTRERQRIFPFKPDSIGTAFRRACVALGIEDLHFHDLRHEATSRLFEQGYSIEQVATVTLHESWQELKRYTQLRPESLHRD</sequence>
<dbReference type="RefSeq" id="WP_283212102.1">
    <property type="nucleotide sequence ID" value="NZ_JASGBI010000001.1"/>
</dbReference>
<reference evidence="4 5" key="1">
    <citation type="submission" date="2023-05" db="EMBL/GenBank/DDBJ databases">
        <title>Lysobacter sp. strain LF1 Genome sequencing and assembly.</title>
        <authorList>
            <person name="Jung Y."/>
        </authorList>
    </citation>
    <scope>NUCLEOTIDE SEQUENCE [LARGE SCALE GENOMIC DNA]</scope>
    <source>
        <strain evidence="4 5">LF1</strain>
    </source>
</reference>
<keyword evidence="1" id="KW-0229">DNA integration</keyword>
<dbReference type="CDD" id="cd00796">
    <property type="entry name" value="INT_Rci_Hp1_C"/>
    <property type="match status" value="1"/>
</dbReference>
<keyword evidence="2" id="KW-0233">DNA recombination</keyword>
<evidence type="ECO:0000256" key="2">
    <source>
        <dbReference type="ARBA" id="ARBA00023172"/>
    </source>
</evidence>
<dbReference type="InterPro" id="IPR011010">
    <property type="entry name" value="DNA_brk_join_enz"/>
</dbReference>
<dbReference type="InterPro" id="IPR013762">
    <property type="entry name" value="Integrase-like_cat_sf"/>
</dbReference>
<evidence type="ECO:0000313" key="4">
    <source>
        <dbReference type="EMBL" id="MDI9238651.1"/>
    </source>
</evidence>
<dbReference type="PANTHER" id="PTHR30349">
    <property type="entry name" value="PHAGE INTEGRASE-RELATED"/>
    <property type="match status" value="1"/>
</dbReference>
<dbReference type="Proteomes" id="UP001321580">
    <property type="component" value="Unassembled WGS sequence"/>
</dbReference>
<dbReference type="SUPFAM" id="SSF56349">
    <property type="entry name" value="DNA breaking-rejoining enzymes"/>
    <property type="match status" value="1"/>
</dbReference>
<dbReference type="PANTHER" id="PTHR30349:SF94">
    <property type="entry name" value="INTEGRASE_RECOMBINASE HI_1414-RELATED"/>
    <property type="match status" value="1"/>
</dbReference>
<protein>
    <submittedName>
        <fullName evidence="4">Site-specific integrase</fullName>
    </submittedName>
</protein>
<proteinExistence type="predicted"/>
<dbReference type="PROSITE" id="PS51898">
    <property type="entry name" value="TYR_RECOMBINASE"/>
    <property type="match status" value="1"/>
</dbReference>
<evidence type="ECO:0000259" key="3">
    <source>
        <dbReference type="PROSITE" id="PS51898"/>
    </source>
</evidence>
<dbReference type="Pfam" id="PF24624">
    <property type="entry name" value="Int_N"/>
    <property type="match status" value="1"/>
</dbReference>
<evidence type="ECO:0000256" key="1">
    <source>
        <dbReference type="ARBA" id="ARBA00022908"/>
    </source>
</evidence>
<dbReference type="InterPro" id="IPR002104">
    <property type="entry name" value="Integrase_catalytic"/>
</dbReference>
<dbReference type="Pfam" id="PF00589">
    <property type="entry name" value="Phage_integrase"/>
    <property type="match status" value="1"/>
</dbReference>
<evidence type="ECO:0000313" key="5">
    <source>
        <dbReference type="Proteomes" id="UP001321580"/>
    </source>
</evidence>
<dbReference type="Gene3D" id="1.10.443.10">
    <property type="entry name" value="Intergrase catalytic core"/>
    <property type="match status" value="1"/>
</dbReference>
<accession>A0ABT6XF10</accession>
<organism evidence="4 5">
    <name type="scientific">Lysobacter stagni</name>
    <dbReference type="NCBI Taxonomy" id="3045172"/>
    <lineage>
        <taxon>Bacteria</taxon>
        <taxon>Pseudomonadati</taxon>
        <taxon>Pseudomonadota</taxon>
        <taxon>Gammaproteobacteria</taxon>
        <taxon>Lysobacterales</taxon>
        <taxon>Lysobacteraceae</taxon>
        <taxon>Lysobacter</taxon>
    </lineage>
</organism>
<feature type="domain" description="Tyr recombinase" evidence="3">
    <location>
        <begin position="230"/>
        <end position="402"/>
    </location>
</feature>
<name>A0ABT6XF10_9GAMM</name>